<dbReference type="CDD" id="cd07814">
    <property type="entry name" value="SRPBCC_CalC_Aha1-like"/>
    <property type="match status" value="1"/>
</dbReference>
<evidence type="ECO:0000259" key="1">
    <source>
        <dbReference type="Pfam" id="PF08327"/>
    </source>
</evidence>
<reference evidence="2" key="1">
    <citation type="submission" date="2021-07" db="EMBL/GenBank/DDBJ databases">
        <title>Aureisphaera sp. CAU 1614 isolated from sea sediment.</title>
        <authorList>
            <person name="Kim W."/>
        </authorList>
    </citation>
    <scope>NUCLEOTIDE SEQUENCE</scope>
    <source>
        <strain evidence="2">CAU 1614</strain>
    </source>
</reference>
<gene>
    <name evidence="2" type="ORF">KXJ69_08750</name>
</gene>
<accession>A0A9X1JZ50</accession>
<dbReference type="EMBL" id="JAHWDP010000003">
    <property type="protein sequence ID" value="MBW2938192.1"/>
    <property type="molecule type" value="Genomic_DNA"/>
</dbReference>
<sequence>MEVPIIVKQELNASAKEVWEAITAIDKMRQWYFENIPDFKPEVGFETSFLIENEGRKFTHQWKITEVEPLKNITYEWRFKEYPSILGVVTFSISEKENKTLLKVTNQGIETWPNNVPEFTRESCQGGWEYFINQNLKNYINEL</sequence>
<proteinExistence type="predicted"/>
<dbReference type="RefSeq" id="WP_219052709.1">
    <property type="nucleotide sequence ID" value="NZ_JAHWDP010000003.1"/>
</dbReference>
<comment type="caution">
    <text evidence="2">The sequence shown here is derived from an EMBL/GenBank/DDBJ whole genome shotgun (WGS) entry which is preliminary data.</text>
</comment>
<dbReference type="AlphaFoldDB" id="A0A9X1JZ50"/>
<keyword evidence="3" id="KW-1185">Reference proteome</keyword>
<evidence type="ECO:0000313" key="2">
    <source>
        <dbReference type="EMBL" id="MBW2938192.1"/>
    </source>
</evidence>
<organism evidence="2 3">
    <name type="scientific">Halomarinibacterium sedimenti</name>
    <dbReference type="NCBI Taxonomy" id="2857106"/>
    <lineage>
        <taxon>Bacteria</taxon>
        <taxon>Pseudomonadati</taxon>
        <taxon>Bacteroidota</taxon>
        <taxon>Flavobacteriia</taxon>
        <taxon>Flavobacteriales</taxon>
        <taxon>Flavobacteriaceae</taxon>
        <taxon>Halomarinibacterium</taxon>
    </lineage>
</organism>
<name>A0A9X1JZ50_9FLAO</name>
<evidence type="ECO:0000313" key="3">
    <source>
        <dbReference type="Proteomes" id="UP001138686"/>
    </source>
</evidence>
<dbReference type="Pfam" id="PF08327">
    <property type="entry name" value="AHSA1"/>
    <property type="match status" value="1"/>
</dbReference>
<feature type="domain" description="Activator of Hsp90 ATPase homologue 1/2-like C-terminal" evidence="1">
    <location>
        <begin position="12"/>
        <end position="140"/>
    </location>
</feature>
<protein>
    <submittedName>
        <fullName evidence="2">SRPBCC domain-containing protein</fullName>
    </submittedName>
</protein>
<dbReference type="InterPro" id="IPR013538">
    <property type="entry name" value="ASHA1/2-like_C"/>
</dbReference>
<dbReference type="Proteomes" id="UP001138686">
    <property type="component" value="Unassembled WGS sequence"/>
</dbReference>